<reference evidence="1" key="1">
    <citation type="submission" date="2023-07" db="EMBL/GenBank/DDBJ databases">
        <title>Black Yeasts Isolated from many extreme environments.</title>
        <authorList>
            <person name="Coleine C."/>
            <person name="Stajich J.E."/>
            <person name="Selbmann L."/>
        </authorList>
    </citation>
    <scope>NUCLEOTIDE SEQUENCE</scope>
    <source>
        <strain evidence="1">CCFEE 5714</strain>
    </source>
</reference>
<organism evidence="1 2">
    <name type="scientific">Vermiconidia calcicola</name>
    <dbReference type="NCBI Taxonomy" id="1690605"/>
    <lineage>
        <taxon>Eukaryota</taxon>
        <taxon>Fungi</taxon>
        <taxon>Dikarya</taxon>
        <taxon>Ascomycota</taxon>
        <taxon>Pezizomycotina</taxon>
        <taxon>Dothideomycetes</taxon>
        <taxon>Dothideomycetidae</taxon>
        <taxon>Mycosphaerellales</taxon>
        <taxon>Extremaceae</taxon>
        <taxon>Vermiconidia</taxon>
    </lineage>
</organism>
<keyword evidence="2" id="KW-1185">Reference proteome</keyword>
<dbReference type="Proteomes" id="UP001281147">
    <property type="component" value="Unassembled WGS sequence"/>
</dbReference>
<gene>
    <name evidence="1" type="primary">ATG2_1</name>
    <name evidence="1" type="ORF">LTR37_002018</name>
</gene>
<sequence length="2166" mass="235717">MAWWQKKLLRYALSRTGLLDDTALDPNNLDIALGKKNVIELKDVGLNIKRISKLAQLPPGLRIETARVLSLRLVVPADIYQSSIVAEVDGVELSLRLEEKVDQDSAAKESKRGARSPVNARNPQHRKVHRRLHSPPPYDPGGLQDSGELHIPTTEELAKSFLLEEPAQERRELEASVAANAKGLEESIASESSESDDLGTGGTVGLPDFLAGFLQGIVDRLQVRIKNVNARLETEVPGDGFETVPLTLHLHVGYAELASATDVSSEQDKSRRRINLQDLSLNLVSDAAIFSDLSELPSHDSPAQSRQQGSDPSSPKSFSTDSARASGLSTHRSHSSHSSTKSSHPMQASVLTTADADRFADAGEHDEAFPLQKSHADLDIQPGDDNISWGSRRSESDAPAEDLWQSMASEDDLPDSLLLERAPTPRAPSSPNQTRTRRNVSPYARSLESPGSWPRLEEKRSQQSPGSCPTLDQSQQSLFQSLTYDQDVPAEGVTTANEQAGFGDASQRFRDASQRFGDVPQRSGDASQFDDSRSIPSNKALDDLAASRYFSNEEANSLYMSAMAYESKISRHVPGGWGLEPTPSEGSESSEDRHQYQASGKHVSPSKDAQFDDDLAYGGQPYSTPVAPLSGNVTPRARSPGPARLQDTSSGSVRKTSKQLIYVDTVSLLIPTGQGTAKTSEAVAAPTNPPSRSFTPHGMPGTFSIYSDMSKSRREGSGSIVWSPHETSLSSDRKAPLAVDIGAVRCQLDISCGRLLYRLGSKCMSVLKIPEANESQEKSSAAVQRKNDIALELSVREISLAFKESVGHSVQNEVSANTFADSAITIVCQNLDFDSDPHEKTVRIGSFTTYLGSSCLLSFDRIRDVRSSMIISEQTPDIALAVTSKRSATRRDINEITVETLAVDVLLDLPAIDEAFGSFGGLSGVLEVGNSILSESGLVSAPSSPSKPAKGVRFEGDPQLIGTPEIKVNGRIGGVSALLQGSACNVQLRTTTVKAVYREQGAVATIENVMLSGPHTAEDPVPPMSIDLATLRVEYLLSPQDKDLERLLSLLTPSKDKYDTDDDILIDTLLRQRRKGAVARLSVSDFKLKCQDLGFISNLSALGEELGKLSVVTKYLPEDERPGLLTLVRVKDCEARLPVNDRFGKTHVNVSDFHCAHVGLPALLALSIGDIKASQNGELELVHSLVPLSGSDNLPMVMARMLGDEAEPIVKVKLFNICVEYSVPALLDLTNMDKEADTEEIVAELAKSVANLTLPDRHGRGSAAGPTSDTTGTSTKKLKLDLLLHDAAVGLTPQKLSSKGLLVLSDAYVSSTIPPEDILTALIELRKAGLFIADHVNAEDIGAALPLRGSPSNTAVRPRLTSALAKQGFVSVGSMMAAKISVRVEDSADSKAKSVDVAVKNELLLLETCADSTQTLTATLNGLAPPTPPSKQPKYLTEPMTIEDMMASFTGDAYAKPQPPPERLVDVEEEPGDDNDSMLAASMFVDEDDDVLAQSDTTSSLYGPVSGVLQGVDKPEDDDASEEFPETVESLLEDDPFEMPISPTDEKLSDAALVREISRQCKPSTSGEPVDLGLYEIDDLGFDALGGNQRALGTQHRFNTPLTGRSRRTPASTRHQALPFKLKLRGLHIIWNIYDGYDWQRTRDGITEAVEQVEVRAEQRKAKRRQSANEREDEESVIGDFLFNSIYIGVPSNHDAQELRRQINRNIDDMASETESVPMSGISRPTAYSASGRPLRQNKRRRLKLERSKVHKVAFELKGVSADILGFPPDSADIVSSVDVRIRDFEIFDNVPTSTWRKFLTHLDSDPSTREMSKPMVHIELLNVRTLENFAASEIVMHVSVLPLRLHVDQDALDFITRFFEFKDDSVVPSDPGEQPFLQRVEVDTVDMRLDYKPKKVDYAGIRSGHTNEFMNFIILDAADIRLKHAIIYGIKGFEPLHKTLNDIWMPDVTRNQLPTVLAGLAPVRSLVNIGMGVRDVVAIPVREYKKDGRIVRSIQKGAFQFGKTTASELARLGAKVAIGTHTLLQGAEGYLSPTSAFPSGRPSSGRRVSDQGWHDVDEEDEEPEQRAISAYANQPLGVFAGLRSARRYLEHDLLTARDALIAVQGEVLESSTPGSAAAAVARHAPTVILRPIIGASRAVGTSLLGVGNQIDRGNVRRVEDKYKKR</sequence>
<protein>
    <submittedName>
        <fullName evidence="1">Autophagy-related protein 2</fullName>
    </submittedName>
</protein>
<proteinExistence type="predicted"/>
<comment type="caution">
    <text evidence="1">The sequence shown here is derived from an EMBL/GenBank/DDBJ whole genome shotgun (WGS) entry which is preliminary data.</text>
</comment>
<dbReference type="EMBL" id="JAUTXU010000010">
    <property type="protein sequence ID" value="KAK3723295.1"/>
    <property type="molecule type" value="Genomic_DNA"/>
</dbReference>
<name>A0ACC3NUD0_9PEZI</name>
<evidence type="ECO:0000313" key="2">
    <source>
        <dbReference type="Proteomes" id="UP001281147"/>
    </source>
</evidence>
<accession>A0ACC3NUD0</accession>
<evidence type="ECO:0000313" key="1">
    <source>
        <dbReference type="EMBL" id="KAK3723295.1"/>
    </source>
</evidence>